<reference evidence="1 2" key="1">
    <citation type="submission" date="2018-11" db="EMBL/GenBank/DDBJ databases">
        <title>Genomes From Bacteria Associated with the Canine Oral Cavity: a Test Case for Automated Genome-Based Taxonomic Assignment.</title>
        <authorList>
            <person name="Coil D.A."/>
            <person name="Jospin G."/>
            <person name="Darling A.E."/>
            <person name="Wallis C."/>
            <person name="Davis I.J."/>
            <person name="Harris S."/>
            <person name="Eisen J.A."/>
            <person name="Holcombe L.J."/>
            <person name="O'Flynn C."/>
        </authorList>
    </citation>
    <scope>NUCLEOTIDE SEQUENCE [LARGE SCALE GENOMIC DNA]</scope>
    <source>
        <strain evidence="1 2">COT-280</strain>
    </source>
</reference>
<dbReference type="Pfam" id="PF05751">
    <property type="entry name" value="FixH"/>
    <property type="match status" value="1"/>
</dbReference>
<organism evidence="1 2">
    <name type="scientific">Conchiformibius steedae</name>
    <dbReference type="NCBI Taxonomy" id="153493"/>
    <lineage>
        <taxon>Bacteria</taxon>
        <taxon>Pseudomonadati</taxon>
        <taxon>Pseudomonadota</taxon>
        <taxon>Betaproteobacteria</taxon>
        <taxon>Neisseriales</taxon>
        <taxon>Neisseriaceae</taxon>
        <taxon>Conchiformibius</taxon>
    </lineage>
</organism>
<dbReference type="Proteomes" id="UP000269923">
    <property type="component" value="Unassembled WGS sequence"/>
</dbReference>
<gene>
    <name evidence="1" type="ORF">EII21_02090</name>
</gene>
<proteinExistence type="predicted"/>
<name>A0A3P2A899_9NEIS</name>
<sequence>MTHPPAADRQPWFKQKIFWLLMAGPILVILAAAATVYISARAGSNDMVSDDYYKDGKYINMQIERDAEALKRHIRAQLLFNPEHTAAKVFVSGDFERERPLQLVLLHPAKQEFDTTIALKATGTSGDKSEYIAELSNLPAAVHWYVRLEDAAGAWRVGNKWLPKQGATLDLPSADTP</sequence>
<keyword evidence="2" id="KW-1185">Reference proteome</keyword>
<evidence type="ECO:0000313" key="2">
    <source>
        <dbReference type="Proteomes" id="UP000269923"/>
    </source>
</evidence>
<comment type="caution">
    <text evidence="1">The sequence shown here is derived from an EMBL/GenBank/DDBJ whole genome shotgun (WGS) entry which is preliminary data.</text>
</comment>
<dbReference type="EMBL" id="RQYC01000002">
    <property type="protein sequence ID" value="RRD91205.1"/>
    <property type="molecule type" value="Genomic_DNA"/>
</dbReference>
<evidence type="ECO:0000313" key="1">
    <source>
        <dbReference type="EMBL" id="RRD91205.1"/>
    </source>
</evidence>
<accession>A0A3P2A899</accession>
<dbReference type="STRING" id="1121352.GCA_000620925_00270"/>
<dbReference type="AlphaFoldDB" id="A0A3P2A899"/>
<dbReference type="OrthoDB" id="5295180at2"/>
<dbReference type="RefSeq" id="WP_027021198.1">
    <property type="nucleotide sequence ID" value="NZ_CAMIGD010000035.1"/>
</dbReference>
<dbReference type="InterPro" id="IPR008620">
    <property type="entry name" value="FixH"/>
</dbReference>
<protein>
    <submittedName>
        <fullName evidence="1">Uncharacterized protein</fullName>
    </submittedName>
</protein>